<keyword evidence="2" id="KW-1185">Reference proteome</keyword>
<reference evidence="1 2" key="1">
    <citation type="submission" date="2016-10" db="EMBL/GenBank/DDBJ databases">
        <authorList>
            <person name="Cai Z."/>
        </authorList>
    </citation>
    <scope>NUCLEOTIDE SEQUENCE [LARGE SCALE GENOMIC DNA]</scope>
    <source>
        <strain evidence="1 2">CGMCC 1.10826</strain>
    </source>
</reference>
<evidence type="ECO:0000313" key="1">
    <source>
        <dbReference type="EMBL" id="SSA46396.1"/>
    </source>
</evidence>
<accession>A0A2Y9AQQ3</accession>
<gene>
    <name evidence="1" type="ORF">SAMN05216184_11718</name>
</gene>
<dbReference type="EMBL" id="UETB01000017">
    <property type="protein sequence ID" value="SSA46396.1"/>
    <property type="molecule type" value="Genomic_DNA"/>
</dbReference>
<sequence length="125" mass="12828">MSDLQCAATVVVVDTAADGEALRPRRPVVVCAAPGTGDTVAALARLLDAGHRDLPGAPISPDGLLSAIGDIADEYRGECVAVVVTPTALIDLVRRVLPDHAAAAVVVEVDADGQRWAPLSDARAR</sequence>
<protein>
    <submittedName>
        <fullName evidence="1">Uncharacterized protein</fullName>
    </submittedName>
</protein>
<organism evidence="1 2">
    <name type="scientific">Georgenia satyanarayanai</name>
    <dbReference type="NCBI Taxonomy" id="860221"/>
    <lineage>
        <taxon>Bacteria</taxon>
        <taxon>Bacillati</taxon>
        <taxon>Actinomycetota</taxon>
        <taxon>Actinomycetes</taxon>
        <taxon>Micrococcales</taxon>
        <taxon>Bogoriellaceae</taxon>
        <taxon>Georgenia</taxon>
    </lineage>
</organism>
<dbReference type="AlphaFoldDB" id="A0A2Y9AQQ3"/>
<name>A0A2Y9AQQ3_9MICO</name>
<evidence type="ECO:0000313" key="2">
    <source>
        <dbReference type="Proteomes" id="UP000250222"/>
    </source>
</evidence>
<dbReference type="Proteomes" id="UP000250222">
    <property type="component" value="Unassembled WGS sequence"/>
</dbReference>
<proteinExistence type="predicted"/>
<dbReference type="RefSeq" id="WP_146237591.1">
    <property type="nucleotide sequence ID" value="NZ_QKLZ01000017.1"/>
</dbReference>